<evidence type="ECO:0000256" key="1">
    <source>
        <dbReference type="SAM" id="Phobius"/>
    </source>
</evidence>
<evidence type="ECO:0000313" key="2">
    <source>
        <dbReference type="EMBL" id="GMI41148.1"/>
    </source>
</evidence>
<keyword evidence="3" id="KW-1185">Reference proteome</keyword>
<keyword evidence="1" id="KW-0472">Membrane</keyword>
<dbReference type="Proteomes" id="UP001165060">
    <property type="component" value="Unassembled WGS sequence"/>
</dbReference>
<dbReference type="EMBL" id="BRYB01002202">
    <property type="protein sequence ID" value="GMI41148.1"/>
    <property type="molecule type" value="Genomic_DNA"/>
</dbReference>
<comment type="caution">
    <text evidence="2">The sequence shown here is derived from an EMBL/GenBank/DDBJ whole genome shotgun (WGS) entry which is preliminary data.</text>
</comment>
<keyword evidence="1" id="KW-0812">Transmembrane</keyword>
<name>A0ABQ6N646_9STRA</name>
<feature type="transmembrane region" description="Helical" evidence="1">
    <location>
        <begin position="277"/>
        <end position="295"/>
    </location>
</feature>
<protein>
    <submittedName>
        <fullName evidence="2">Uncharacterized protein</fullName>
    </submittedName>
</protein>
<keyword evidence="1" id="KW-1133">Transmembrane helix</keyword>
<evidence type="ECO:0000313" key="3">
    <source>
        <dbReference type="Proteomes" id="UP001165060"/>
    </source>
</evidence>
<sequence>MKSTPISIQQYFAFVRPAADFDEGDGLELGRLLYYQLSKLRKNDDELREELNTFIERTTVLRECEYKYRFLDELLFQIIKNKTRLGAVQSSFTVKTVLASLTSNEAGRIGKSLAMMLMTNTTSGVAAEEYIFKYPALEELAAEYRWFKPMLGAIAEELMSNVLYEMSIAKAAEVATESVPGLVLQLVAVLISPAKDRSVLALVSVGISAASAGLAGTSMWYDTDTDPGQRQRNPRCFGMVPDQGRGKAFAVTFVMCSLQALARAGTIALLAVTNINWMAAFVAADLGLFFAYKLARRDFLT</sequence>
<proteinExistence type="predicted"/>
<reference evidence="2 3" key="1">
    <citation type="journal article" date="2023" name="Commun. Biol.">
        <title>Genome analysis of Parmales, the sister group of diatoms, reveals the evolutionary specialization of diatoms from phago-mixotrophs to photoautotrophs.</title>
        <authorList>
            <person name="Ban H."/>
            <person name="Sato S."/>
            <person name="Yoshikawa S."/>
            <person name="Yamada K."/>
            <person name="Nakamura Y."/>
            <person name="Ichinomiya M."/>
            <person name="Sato N."/>
            <person name="Blanc-Mathieu R."/>
            <person name="Endo H."/>
            <person name="Kuwata A."/>
            <person name="Ogata H."/>
        </authorList>
    </citation>
    <scope>NUCLEOTIDE SEQUENCE [LARGE SCALE GENOMIC DNA]</scope>
</reference>
<feature type="transmembrane region" description="Helical" evidence="1">
    <location>
        <begin position="199"/>
        <end position="221"/>
    </location>
</feature>
<gene>
    <name evidence="2" type="ORF">TeGR_g7687</name>
</gene>
<accession>A0ABQ6N646</accession>
<organism evidence="2 3">
    <name type="scientific">Tetraparma gracilis</name>
    <dbReference type="NCBI Taxonomy" id="2962635"/>
    <lineage>
        <taxon>Eukaryota</taxon>
        <taxon>Sar</taxon>
        <taxon>Stramenopiles</taxon>
        <taxon>Ochrophyta</taxon>
        <taxon>Bolidophyceae</taxon>
        <taxon>Parmales</taxon>
        <taxon>Triparmaceae</taxon>
        <taxon>Tetraparma</taxon>
    </lineage>
</organism>